<dbReference type="AlphaFoldDB" id="A0A7X1FB18"/>
<dbReference type="PANTHER" id="PTHR30346:SF0">
    <property type="entry name" value="HCA OPERON TRANSCRIPTIONAL ACTIVATOR HCAR"/>
    <property type="match status" value="1"/>
</dbReference>
<dbReference type="SUPFAM" id="SSF46785">
    <property type="entry name" value="Winged helix' DNA-binding domain"/>
    <property type="match status" value="1"/>
</dbReference>
<feature type="domain" description="HTH lysR-type" evidence="5">
    <location>
        <begin position="2"/>
        <end position="59"/>
    </location>
</feature>
<evidence type="ECO:0000256" key="4">
    <source>
        <dbReference type="ARBA" id="ARBA00023163"/>
    </source>
</evidence>
<dbReference type="InterPro" id="IPR036390">
    <property type="entry name" value="WH_DNA-bd_sf"/>
</dbReference>
<gene>
    <name evidence="6" type="ORF">H7F49_18550</name>
</gene>
<dbReference type="InterPro" id="IPR005119">
    <property type="entry name" value="LysR_subst-bd"/>
</dbReference>
<dbReference type="FunFam" id="1.10.10.10:FF:000001">
    <property type="entry name" value="LysR family transcriptional regulator"/>
    <property type="match status" value="1"/>
</dbReference>
<sequence>MFELIQLRCFVAVAEELHFGRAAARLNMTQPPLSRHIQVLERIVGLELLARSSRSVRLTAAGVVFLAEARRIVELSDSAVATARAAAEGQRGMVALGFTAASGYSFLPSFFGRMRIDMPDVKLLLKEMVTGEQLESLQTGRLDIGLLRPPVRGTELASMRVLTERFVVCRHSSIPEHARPRTLADFDGLPIIMYAPDKARYFHDLVTGLFANAHASPQLVQHVAQIHTILTLVGAGHGYALVPEASTHLHPDNVVFSELENSDPIVELHAAWREDNVNPALRLLLTNLRRWTRELGGAEDDQQA</sequence>
<dbReference type="Gene3D" id="3.40.190.10">
    <property type="entry name" value="Periplasmic binding protein-like II"/>
    <property type="match status" value="2"/>
</dbReference>
<dbReference type="GO" id="GO:0003677">
    <property type="term" value="F:DNA binding"/>
    <property type="evidence" value="ECO:0007669"/>
    <property type="project" value="UniProtKB-KW"/>
</dbReference>
<dbReference type="Proteomes" id="UP000520156">
    <property type="component" value="Unassembled WGS sequence"/>
</dbReference>
<protein>
    <submittedName>
        <fullName evidence="6">LysR family transcriptional regulator</fullName>
    </submittedName>
</protein>
<dbReference type="Pfam" id="PF00126">
    <property type="entry name" value="HTH_1"/>
    <property type="match status" value="1"/>
</dbReference>
<keyword evidence="7" id="KW-1185">Reference proteome</keyword>
<comment type="caution">
    <text evidence="6">The sequence shown here is derived from an EMBL/GenBank/DDBJ whole genome shotgun (WGS) entry which is preliminary data.</text>
</comment>
<evidence type="ECO:0000313" key="7">
    <source>
        <dbReference type="Proteomes" id="UP000520156"/>
    </source>
</evidence>
<organism evidence="6 7">
    <name type="scientific">Novosphingobium aerophilum</name>
    <dbReference type="NCBI Taxonomy" id="2839843"/>
    <lineage>
        <taxon>Bacteria</taxon>
        <taxon>Pseudomonadati</taxon>
        <taxon>Pseudomonadota</taxon>
        <taxon>Alphaproteobacteria</taxon>
        <taxon>Sphingomonadales</taxon>
        <taxon>Sphingomonadaceae</taxon>
        <taxon>Novosphingobium</taxon>
    </lineage>
</organism>
<keyword evidence="4" id="KW-0804">Transcription</keyword>
<evidence type="ECO:0000256" key="1">
    <source>
        <dbReference type="ARBA" id="ARBA00009437"/>
    </source>
</evidence>
<accession>A0A7X1FB18</accession>
<dbReference type="SUPFAM" id="SSF53850">
    <property type="entry name" value="Periplasmic binding protein-like II"/>
    <property type="match status" value="1"/>
</dbReference>
<dbReference type="InterPro" id="IPR000847">
    <property type="entry name" value="LysR_HTH_N"/>
</dbReference>
<evidence type="ECO:0000256" key="3">
    <source>
        <dbReference type="ARBA" id="ARBA00023125"/>
    </source>
</evidence>
<evidence type="ECO:0000259" key="5">
    <source>
        <dbReference type="PROSITE" id="PS50931"/>
    </source>
</evidence>
<dbReference type="PROSITE" id="PS50931">
    <property type="entry name" value="HTH_LYSR"/>
    <property type="match status" value="1"/>
</dbReference>
<keyword evidence="2" id="KW-0805">Transcription regulation</keyword>
<evidence type="ECO:0000313" key="6">
    <source>
        <dbReference type="EMBL" id="MBC2653683.1"/>
    </source>
</evidence>
<comment type="similarity">
    <text evidence="1">Belongs to the LysR transcriptional regulatory family.</text>
</comment>
<dbReference type="Gene3D" id="1.10.10.10">
    <property type="entry name" value="Winged helix-like DNA-binding domain superfamily/Winged helix DNA-binding domain"/>
    <property type="match status" value="1"/>
</dbReference>
<name>A0A7X1FB18_9SPHN</name>
<proteinExistence type="inferred from homology"/>
<dbReference type="Pfam" id="PF03466">
    <property type="entry name" value="LysR_substrate"/>
    <property type="match status" value="1"/>
</dbReference>
<dbReference type="InterPro" id="IPR036388">
    <property type="entry name" value="WH-like_DNA-bd_sf"/>
</dbReference>
<evidence type="ECO:0000256" key="2">
    <source>
        <dbReference type="ARBA" id="ARBA00023015"/>
    </source>
</evidence>
<dbReference type="PANTHER" id="PTHR30346">
    <property type="entry name" value="TRANSCRIPTIONAL DUAL REGULATOR HCAR-RELATED"/>
    <property type="match status" value="1"/>
</dbReference>
<dbReference type="GO" id="GO:0032993">
    <property type="term" value="C:protein-DNA complex"/>
    <property type="evidence" value="ECO:0007669"/>
    <property type="project" value="TreeGrafter"/>
</dbReference>
<reference evidence="6 7" key="1">
    <citation type="submission" date="2020-08" db="EMBL/GenBank/DDBJ databases">
        <title>The genome sequence of Novosphingobium flavum 4Y4.</title>
        <authorList>
            <person name="Liu Y."/>
        </authorList>
    </citation>
    <scope>NUCLEOTIDE SEQUENCE [LARGE SCALE GENOMIC DNA]</scope>
    <source>
        <strain evidence="6 7">4Y4</strain>
    </source>
</reference>
<dbReference type="GO" id="GO:0003700">
    <property type="term" value="F:DNA-binding transcription factor activity"/>
    <property type="evidence" value="ECO:0007669"/>
    <property type="project" value="InterPro"/>
</dbReference>
<keyword evidence="3" id="KW-0238">DNA-binding</keyword>
<dbReference type="RefSeq" id="WP_185685054.1">
    <property type="nucleotide sequence ID" value="NZ_JACLAU010000071.1"/>
</dbReference>
<dbReference type="PRINTS" id="PR00039">
    <property type="entry name" value="HTHLYSR"/>
</dbReference>
<dbReference type="EMBL" id="JACLAU010000071">
    <property type="protein sequence ID" value="MBC2653683.1"/>
    <property type="molecule type" value="Genomic_DNA"/>
</dbReference>